<proteinExistence type="predicted"/>
<evidence type="ECO:0000313" key="3">
    <source>
        <dbReference type="EMBL" id="PBK79795.1"/>
    </source>
</evidence>
<evidence type="ECO:0000256" key="1">
    <source>
        <dbReference type="SAM" id="Coils"/>
    </source>
</evidence>
<evidence type="ECO:0000313" key="4">
    <source>
        <dbReference type="Proteomes" id="UP000217790"/>
    </source>
</evidence>
<reference evidence="4" key="1">
    <citation type="journal article" date="2017" name="Nat. Ecol. Evol.">
        <title>Genome expansion and lineage-specific genetic innovations in the forest pathogenic fungi Armillaria.</title>
        <authorList>
            <person name="Sipos G."/>
            <person name="Prasanna A.N."/>
            <person name="Walter M.C."/>
            <person name="O'Connor E."/>
            <person name="Balint B."/>
            <person name="Krizsan K."/>
            <person name="Kiss B."/>
            <person name="Hess J."/>
            <person name="Varga T."/>
            <person name="Slot J."/>
            <person name="Riley R."/>
            <person name="Boka B."/>
            <person name="Rigling D."/>
            <person name="Barry K."/>
            <person name="Lee J."/>
            <person name="Mihaltcheva S."/>
            <person name="LaButti K."/>
            <person name="Lipzen A."/>
            <person name="Waldron R."/>
            <person name="Moloney N.M."/>
            <person name="Sperisen C."/>
            <person name="Kredics L."/>
            <person name="Vagvoelgyi C."/>
            <person name="Patrignani A."/>
            <person name="Fitzpatrick D."/>
            <person name="Nagy I."/>
            <person name="Doyle S."/>
            <person name="Anderson J.B."/>
            <person name="Grigoriev I.V."/>
            <person name="Gueldener U."/>
            <person name="Muensterkoetter M."/>
            <person name="Nagy L.G."/>
        </authorList>
    </citation>
    <scope>NUCLEOTIDE SEQUENCE [LARGE SCALE GENOMIC DNA]</scope>
    <source>
        <strain evidence="4">Ar21-2</strain>
    </source>
</reference>
<organism evidence="3 4">
    <name type="scientific">Armillaria gallica</name>
    <name type="common">Bulbous honey fungus</name>
    <name type="synonym">Armillaria bulbosa</name>
    <dbReference type="NCBI Taxonomy" id="47427"/>
    <lineage>
        <taxon>Eukaryota</taxon>
        <taxon>Fungi</taxon>
        <taxon>Dikarya</taxon>
        <taxon>Basidiomycota</taxon>
        <taxon>Agaricomycotina</taxon>
        <taxon>Agaricomycetes</taxon>
        <taxon>Agaricomycetidae</taxon>
        <taxon>Agaricales</taxon>
        <taxon>Marasmiineae</taxon>
        <taxon>Physalacriaceae</taxon>
        <taxon>Armillaria</taxon>
    </lineage>
</organism>
<keyword evidence="1" id="KW-0175">Coiled coil</keyword>
<feature type="region of interest" description="Disordered" evidence="2">
    <location>
        <begin position="1"/>
        <end position="85"/>
    </location>
</feature>
<dbReference type="AlphaFoldDB" id="A0A2H3C9P9"/>
<accession>A0A2H3C9P9</accession>
<dbReference type="Proteomes" id="UP000217790">
    <property type="component" value="Unassembled WGS sequence"/>
</dbReference>
<evidence type="ECO:0000256" key="2">
    <source>
        <dbReference type="SAM" id="MobiDB-lite"/>
    </source>
</evidence>
<feature type="coiled-coil region" evidence="1">
    <location>
        <begin position="86"/>
        <end position="113"/>
    </location>
</feature>
<dbReference type="EMBL" id="KZ293759">
    <property type="protein sequence ID" value="PBK79795.1"/>
    <property type="molecule type" value="Genomic_DNA"/>
</dbReference>
<feature type="compositionally biased region" description="Polar residues" evidence="2">
    <location>
        <begin position="1"/>
        <end position="53"/>
    </location>
</feature>
<keyword evidence="4" id="KW-1185">Reference proteome</keyword>
<dbReference type="InParanoid" id="A0A2H3C9P9"/>
<name>A0A2H3C9P9_ARMGA</name>
<feature type="compositionally biased region" description="Polar residues" evidence="2">
    <location>
        <begin position="74"/>
        <end position="85"/>
    </location>
</feature>
<protein>
    <submittedName>
        <fullName evidence="3">Uncharacterized protein</fullName>
    </submittedName>
</protein>
<sequence length="114" mass="11936">MSSTPRPAAQPTTAGTLTKTPGSLAVQQNTGSANPINQHHSPMTPQSENTPSMGQAAPQAERKQGLKCPRTSGGPKSTSLMDTGNTTEANANLAAMQATLKRLEDEQNHIESNK</sequence>
<gene>
    <name evidence="3" type="ORF">ARMGADRAFT_1092757</name>
</gene>